<keyword evidence="7" id="KW-1185">Reference proteome</keyword>
<reference evidence="6 7" key="1">
    <citation type="submission" date="2017-09" db="EMBL/GenBank/DDBJ databases">
        <title>Genome sequencing of Besnoitia besnoiti strain Bb-Ger1.</title>
        <authorList>
            <person name="Schares G."/>
            <person name="Venepally P."/>
            <person name="Lorenzi H.A."/>
        </authorList>
    </citation>
    <scope>NUCLEOTIDE SEQUENCE [LARGE SCALE GENOMIC DNA]</scope>
    <source>
        <strain evidence="6 7">Bb-Ger1</strain>
    </source>
</reference>
<dbReference type="GO" id="GO:0003841">
    <property type="term" value="F:1-acylglycerol-3-phosphate O-acyltransferase activity"/>
    <property type="evidence" value="ECO:0007669"/>
    <property type="project" value="TreeGrafter"/>
</dbReference>
<keyword evidence="1 6" id="KW-0808">Transferase</keyword>
<evidence type="ECO:0000256" key="3">
    <source>
        <dbReference type="SAM" id="MobiDB-lite"/>
    </source>
</evidence>
<dbReference type="SUPFAM" id="SSF69593">
    <property type="entry name" value="Glycerol-3-phosphate (1)-acyltransferase"/>
    <property type="match status" value="1"/>
</dbReference>
<evidence type="ECO:0000259" key="5">
    <source>
        <dbReference type="SMART" id="SM00563"/>
    </source>
</evidence>
<dbReference type="GO" id="GO:0006654">
    <property type="term" value="P:phosphatidic acid biosynthetic process"/>
    <property type="evidence" value="ECO:0007669"/>
    <property type="project" value="TreeGrafter"/>
</dbReference>
<dbReference type="VEuPathDB" id="ToxoDB:BESB_045550"/>
<dbReference type="Proteomes" id="UP000224006">
    <property type="component" value="Chromosome III"/>
</dbReference>
<sequence length="281" mass="31897">MAPTPLRVLMTIYFYFVVSVFFLCAFLTQIAACVCLLPLMLTVKGFPRRALSSIFQIYMELAFIFLPFWRLKMLNQPPRNYRPRRTIIMCNHASGADPWVVTSVIFPWSTVFVIKESLCYVPIAGWSLWLAQYVRVKFTKEKGGWGTAPGAVKECMQQSADALDQGSSLMVFPEGTRSVTGRLQPFKDGFFRFALEHPDVEILPIAVHGTHKLWPVTSKLVDSGTVYAKYGQPIRAEGMTLETLKEKVHEEIFEGLRSSPEFDEQNEQPLTRLASHRGHGL</sequence>
<dbReference type="GO" id="GO:0005783">
    <property type="term" value="C:endoplasmic reticulum"/>
    <property type="evidence" value="ECO:0007669"/>
    <property type="project" value="TreeGrafter"/>
</dbReference>
<keyword evidence="4" id="KW-1133">Transmembrane helix</keyword>
<dbReference type="EMBL" id="NWUJ01000003">
    <property type="protein sequence ID" value="PFH36363.1"/>
    <property type="molecule type" value="Genomic_DNA"/>
</dbReference>
<feature type="domain" description="Phospholipid/glycerol acyltransferase" evidence="5">
    <location>
        <begin position="86"/>
        <end position="210"/>
    </location>
</feature>
<gene>
    <name evidence="6" type="ORF">BESB_045550</name>
</gene>
<evidence type="ECO:0000256" key="2">
    <source>
        <dbReference type="ARBA" id="ARBA00023315"/>
    </source>
</evidence>
<keyword evidence="2 6" id="KW-0012">Acyltransferase</keyword>
<proteinExistence type="predicted"/>
<dbReference type="PANTHER" id="PTHR10434">
    <property type="entry name" value="1-ACYL-SN-GLYCEROL-3-PHOSPHATE ACYLTRANSFERASE"/>
    <property type="match status" value="1"/>
</dbReference>
<evidence type="ECO:0000256" key="4">
    <source>
        <dbReference type="SAM" id="Phobius"/>
    </source>
</evidence>
<feature type="transmembrane region" description="Helical" evidence="4">
    <location>
        <begin position="51"/>
        <end position="69"/>
    </location>
</feature>
<dbReference type="PANTHER" id="PTHR10434:SF11">
    <property type="entry name" value="1-ACYL-SN-GLYCEROL-3-PHOSPHATE ACYLTRANSFERASE"/>
    <property type="match status" value="1"/>
</dbReference>
<dbReference type="Pfam" id="PF01553">
    <property type="entry name" value="Acyltransferase"/>
    <property type="match status" value="1"/>
</dbReference>
<feature type="region of interest" description="Disordered" evidence="3">
    <location>
        <begin position="257"/>
        <end position="281"/>
    </location>
</feature>
<dbReference type="AlphaFoldDB" id="A0A2A9ML04"/>
<keyword evidence="4" id="KW-0472">Membrane</keyword>
<dbReference type="GeneID" id="40309485"/>
<evidence type="ECO:0000313" key="7">
    <source>
        <dbReference type="Proteomes" id="UP000224006"/>
    </source>
</evidence>
<dbReference type="RefSeq" id="XP_029220372.1">
    <property type="nucleotide sequence ID" value="XM_029363006.1"/>
</dbReference>
<dbReference type="CDD" id="cd07989">
    <property type="entry name" value="LPLAT_AGPAT-like"/>
    <property type="match status" value="1"/>
</dbReference>
<dbReference type="SMART" id="SM00563">
    <property type="entry name" value="PlsC"/>
    <property type="match status" value="1"/>
</dbReference>
<accession>A0A2A9ML04</accession>
<dbReference type="OrthoDB" id="417078at2759"/>
<name>A0A2A9ML04_BESBE</name>
<dbReference type="STRING" id="94643.A0A2A9ML04"/>
<organism evidence="6 7">
    <name type="scientific">Besnoitia besnoiti</name>
    <name type="common">Apicomplexan protozoan</name>
    <dbReference type="NCBI Taxonomy" id="94643"/>
    <lineage>
        <taxon>Eukaryota</taxon>
        <taxon>Sar</taxon>
        <taxon>Alveolata</taxon>
        <taxon>Apicomplexa</taxon>
        <taxon>Conoidasida</taxon>
        <taxon>Coccidia</taxon>
        <taxon>Eucoccidiorida</taxon>
        <taxon>Eimeriorina</taxon>
        <taxon>Sarcocystidae</taxon>
        <taxon>Besnoitia</taxon>
    </lineage>
</organism>
<feature type="transmembrane region" description="Helical" evidence="4">
    <location>
        <begin position="12"/>
        <end position="39"/>
    </location>
</feature>
<keyword evidence="4" id="KW-0812">Transmembrane</keyword>
<comment type="caution">
    <text evidence="6">The sequence shown here is derived from an EMBL/GenBank/DDBJ whole genome shotgun (WGS) entry which is preliminary data.</text>
</comment>
<dbReference type="InterPro" id="IPR002123">
    <property type="entry name" value="Plipid/glycerol_acylTrfase"/>
</dbReference>
<evidence type="ECO:0000256" key="1">
    <source>
        <dbReference type="ARBA" id="ARBA00022679"/>
    </source>
</evidence>
<evidence type="ECO:0000313" key="6">
    <source>
        <dbReference type="EMBL" id="PFH36363.1"/>
    </source>
</evidence>
<protein>
    <submittedName>
        <fullName evidence="6">Acyltransferase domain-containing protein</fullName>
    </submittedName>
</protein>
<dbReference type="KEGG" id="bbes:BESB_045550"/>